<dbReference type="Proteomes" id="UP000837205">
    <property type="component" value="Unassembled WGS sequence"/>
</dbReference>
<sequence>MAGPILHNRPLGSVGVFRSKSLIIIIGFGGQIWGRKRTWGMNGSIEKAAYVPICPLSILTNSLIFNNSYILQLHKNSDSIPPYSIWRAYATFT</sequence>
<dbReference type="AlphaFoldDB" id="A0A9N8GVB5"/>
<evidence type="ECO:0000313" key="3">
    <source>
        <dbReference type="Proteomes" id="UP000834503"/>
    </source>
</evidence>
<reference evidence="1" key="1">
    <citation type="submission" date="2020-05" db="EMBL/GenBank/DDBJ databases">
        <authorList>
            <person name="Delgado-Blas J."/>
        </authorList>
    </citation>
    <scope>NUCLEOTIDE SEQUENCE</scope>
    <source>
        <strain evidence="1">BB1459</strain>
        <strain evidence="2">BB1480</strain>
    </source>
</reference>
<keyword evidence="4" id="KW-1185">Reference proteome</keyword>
<dbReference type="EMBL" id="CAHPQX010000009">
    <property type="protein sequence ID" value="CAB5548083.1"/>
    <property type="molecule type" value="Genomic_DNA"/>
</dbReference>
<gene>
    <name evidence="1" type="ORF">GHA_02270</name>
    <name evidence="2" type="ORF">TML_02482</name>
</gene>
<protein>
    <submittedName>
        <fullName evidence="1">Uncharacterized protein</fullName>
    </submittedName>
</protein>
<evidence type="ECO:0000313" key="1">
    <source>
        <dbReference type="EMBL" id="CAB5548083.1"/>
    </source>
</evidence>
<comment type="caution">
    <text evidence="1">The sequence shown here is derived from an EMBL/GenBank/DDBJ whole genome shotgun (WGS) entry which is preliminary data.</text>
</comment>
<name>A0A9N8GVB5_9ENTR</name>
<accession>A0A9N8GVB5</accession>
<evidence type="ECO:0000313" key="4">
    <source>
        <dbReference type="Proteomes" id="UP000837205"/>
    </source>
</evidence>
<dbReference type="EMBL" id="CAIIUA010000001">
    <property type="protein sequence ID" value="CAC9202584.1"/>
    <property type="molecule type" value="Genomic_DNA"/>
</dbReference>
<organism evidence="1 3">
    <name type="scientific">Citrobacter werkmanii</name>
    <dbReference type="NCBI Taxonomy" id="67827"/>
    <lineage>
        <taxon>Bacteria</taxon>
        <taxon>Pseudomonadati</taxon>
        <taxon>Pseudomonadota</taxon>
        <taxon>Gammaproteobacteria</taxon>
        <taxon>Enterobacterales</taxon>
        <taxon>Enterobacteriaceae</taxon>
        <taxon>Citrobacter</taxon>
        <taxon>Citrobacter freundii complex</taxon>
    </lineage>
</organism>
<evidence type="ECO:0000313" key="2">
    <source>
        <dbReference type="EMBL" id="CAC9202584.1"/>
    </source>
</evidence>
<dbReference type="Proteomes" id="UP000834503">
    <property type="component" value="Unassembled WGS sequence"/>
</dbReference>
<proteinExistence type="predicted"/>